<gene>
    <name evidence="2" type="ORF">T11_2646</name>
</gene>
<dbReference type="AlphaFoldDB" id="A0A0V1HTQ2"/>
<sequence>MADNLHLVSNERGNYNLVHEGKVYNLKRTNMEDKQWVCRRPITDQSRATYQSTANHKKEAEFGENRPRMSSE</sequence>
<proteinExistence type="predicted"/>
<name>A0A0V1HTQ2_9BILA</name>
<evidence type="ECO:0000313" key="3">
    <source>
        <dbReference type="Proteomes" id="UP000055024"/>
    </source>
</evidence>
<evidence type="ECO:0008006" key="4">
    <source>
        <dbReference type="Google" id="ProtNLM"/>
    </source>
</evidence>
<dbReference type="Proteomes" id="UP000055024">
    <property type="component" value="Unassembled WGS sequence"/>
</dbReference>
<evidence type="ECO:0000256" key="1">
    <source>
        <dbReference type="SAM" id="MobiDB-lite"/>
    </source>
</evidence>
<protein>
    <recommendedName>
        <fullName evidence="4">FLYWCH-type domain-containing protein</fullName>
    </recommendedName>
</protein>
<dbReference type="Gene3D" id="2.20.25.240">
    <property type="match status" value="1"/>
</dbReference>
<evidence type="ECO:0000313" key="2">
    <source>
        <dbReference type="EMBL" id="KRZ14107.1"/>
    </source>
</evidence>
<dbReference type="OrthoDB" id="5917053at2759"/>
<accession>A0A0V1HTQ2</accession>
<feature type="compositionally biased region" description="Basic and acidic residues" evidence="1">
    <location>
        <begin position="56"/>
        <end position="72"/>
    </location>
</feature>
<dbReference type="EMBL" id="JYDP01000027">
    <property type="protein sequence ID" value="KRZ14107.1"/>
    <property type="molecule type" value="Genomic_DNA"/>
</dbReference>
<comment type="caution">
    <text evidence="2">The sequence shown here is derived from an EMBL/GenBank/DDBJ whole genome shotgun (WGS) entry which is preliminary data.</text>
</comment>
<feature type="region of interest" description="Disordered" evidence="1">
    <location>
        <begin position="46"/>
        <end position="72"/>
    </location>
</feature>
<keyword evidence="3" id="KW-1185">Reference proteome</keyword>
<reference evidence="2 3" key="1">
    <citation type="submission" date="2015-01" db="EMBL/GenBank/DDBJ databases">
        <title>Evolution of Trichinella species and genotypes.</title>
        <authorList>
            <person name="Korhonen P.K."/>
            <person name="Edoardo P."/>
            <person name="Giuseppe L.R."/>
            <person name="Gasser R.B."/>
        </authorList>
    </citation>
    <scope>NUCLEOTIDE SEQUENCE [LARGE SCALE GENOMIC DNA]</scope>
    <source>
        <strain evidence="2">ISS1029</strain>
    </source>
</reference>
<organism evidence="2 3">
    <name type="scientific">Trichinella zimbabwensis</name>
    <dbReference type="NCBI Taxonomy" id="268475"/>
    <lineage>
        <taxon>Eukaryota</taxon>
        <taxon>Metazoa</taxon>
        <taxon>Ecdysozoa</taxon>
        <taxon>Nematoda</taxon>
        <taxon>Enoplea</taxon>
        <taxon>Dorylaimia</taxon>
        <taxon>Trichinellida</taxon>
        <taxon>Trichinellidae</taxon>
        <taxon>Trichinella</taxon>
    </lineage>
</organism>